<evidence type="ECO:0000256" key="3">
    <source>
        <dbReference type="ARBA" id="ARBA00022692"/>
    </source>
</evidence>
<keyword evidence="4 6" id="KW-1133">Transmembrane helix</keyword>
<reference evidence="9" key="1">
    <citation type="journal article" date="2012" name="J. Bacteriol.">
        <title>Genome sequences of type strains of seven species of the marine bacterium Pseudoalteromonas.</title>
        <authorList>
            <person name="Xie B.B."/>
            <person name="Shu Y.L."/>
            <person name="Qin Q.L."/>
            <person name="Rong J.C."/>
            <person name="Zhang X.Y."/>
            <person name="Chen X.L."/>
            <person name="Shi M."/>
            <person name="He H.L."/>
            <person name="Zhou B.C."/>
            <person name="Zhang Y.Z."/>
        </authorList>
    </citation>
    <scope>NUCLEOTIDE SEQUENCE</scope>
    <source>
        <strain evidence="9">DSM 8771</strain>
    </source>
</reference>
<gene>
    <name evidence="9" type="primary">comEC</name>
    <name evidence="9" type="ORF">PCIT_a2675</name>
</gene>
<evidence type="ECO:0000256" key="1">
    <source>
        <dbReference type="ARBA" id="ARBA00004651"/>
    </source>
</evidence>
<comment type="caution">
    <text evidence="9">The sequence shown here is derived from an EMBL/GenBank/DDBJ whole genome shotgun (WGS) entry which is preliminary data.</text>
</comment>
<dbReference type="PANTHER" id="PTHR30619">
    <property type="entry name" value="DNA INTERNALIZATION/COMPETENCE PROTEIN COMEC/REC2"/>
    <property type="match status" value="1"/>
</dbReference>
<dbReference type="EMBL" id="AHBZ03000021">
    <property type="protein sequence ID" value="KAF7769775.1"/>
    <property type="molecule type" value="Genomic_DNA"/>
</dbReference>
<dbReference type="InterPro" id="IPR004797">
    <property type="entry name" value="Competence_ComEC/Rec2"/>
</dbReference>
<feature type="transmembrane region" description="Helical" evidence="6">
    <location>
        <begin position="458"/>
        <end position="476"/>
    </location>
</feature>
<reference evidence="9" key="2">
    <citation type="submission" date="2015-03" db="EMBL/GenBank/DDBJ databases">
        <title>Genome sequence of Pseudoalteromonas citrea.</title>
        <authorList>
            <person name="Xie B.-B."/>
            <person name="Rong J.-C."/>
            <person name="Qin Q.-L."/>
            <person name="Zhang Y.-Z."/>
        </authorList>
    </citation>
    <scope>NUCLEOTIDE SEQUENCE</scope>
    <source>
        <strain evidence="9">DSM 8771</strain>
    </source>
</reference>
<dbReference type="Pfam" id="PF00753">
    <property type="entry name" value="Lactamase_B"/>
    <property type="match status" value="1"/>
</dbReference>
<organism evidence="9 10">
    <name type="scientific">Pseudoalteromonas citrea</name>
    <dbReference type="NCBI Taxonomy" id="43655"/>
    <lineage>
        <taxon>Bacteria</taxon>
        <taxon>Pseudomonadati</taxon>
        <taxon>Pseudomonadota</taxon>
        <taxon>Gammaproteobacteria</taxon>
        <taxon>Alteromonadales</taxon>
        <taxon>Pseudoalteromonadaceae</taxon>
        <taxon>Pseudoalteromonas</taxon>
    </lineage>
</organism>
<name>A0AAD4AHP5_9GAMM</name>
<feature type="domain" description="ComEC/Rec2-related protein" evidence="8">
    <location>
        <begin position="200"/>
        <end position="475"/>
    </location>
</feature>
<evidence type="ECO:0000259" key="7">
    <source>
        <dbReference type="Pfam" id="PF00753"/>
    </source>
</evidence>
<feature type="transmembrane region" description="Helical" evidence="6">
    <location>
        <begin position="5"/>
        <end position="32"/>
    </location>
</feature>
<sequence>MCWGFLFGCIITVFLYKTWQFYSCIVFLTILSRYFKRFLPVLLGFILAIFNVIAHHSLIYTFNTENIMFQDEIPIVGKVHRVFGEQPTNYIQVRLSQVGGTHYGPIVQPLANLAIKNTHLKISSDMELRGVAKLRLFRGRKNLSGFDSELYAFKNQILFKGRISQFHVLAAEEENLYHRYKRFVWQTFGFLELNWFYYTLLTGDKSKIEHDEREVMRTLGLSHLMAISGLHIGIVFMITFWVGKLICWLALTLMKGHNAQRYHLRIFYVLFGLIIAFIYVYLSGMSVSAIRAYSMLLLGTLVYFIKKDMNKPRLLLLAASATLFIDPFVLLNVGWYFSFIAVCAIFMVVVQKRAATVKRMSWLIQLIKVQCYIGVLLGPLSIYIFNGLSLAGLFTNLVAIPLLSFVIFPFMLFGVFLASLVNINKVLEGFDSVFSWLLQSAIDVTGSNGWWNSGKIDLITLLFIYSVFIFFLVAPIRKLMWWPVVLYGIHRLTVVQPRWEIDVFDVGHGTSVLITSGGKALLYDLGAKYFDKYAIFEHVVQPYIQENGIELTHTILSHQDNDHIGGVDELYTFDRFSSLAEFHNGHTHTHCALKSVKLNSLSVETIWPKFDLGSKNNNSCVVKVSDGTFSFLLPGDIERRAELSLLKHYPVGQLRSTILLAPHHGSKTSSSEEFIRAVNPEHVIYSRSYYSPWRLPHPEVVTRYRDLGINQLDTAVSGHIKIRVFDNELMIIKARVSKGFWFFR</sequence>
<proteinExistence type="predicted"/>
<dbReference type="GO" id="GO:0030420">
    <property type="term" value="P:establishment of competence for transformation"/>
    <property type="evidence" value="ECO:0007669"/>
    <property type="project" value="InterPro"/>
</dbReference>
<keyword evidence="2" id="KW-1003">Cell membrane</keyword>
<protein>
    <submittedName>
        <fullName evidence="9">Competence protein ComEC</fullName>
    </submittedName>
</protein>
<dbReference type="Proteomes" id="UP000016487">
    <property type="component" value="Unassembled WGS sequence"/>
</dbReference>
<feature type="transmembrane region" description="Helical" evidence="6">
    <location>
        <begin position="397"/>
        <end position="421"/>
    </location>
</feature>
<feature type="transmembrane region" description="Helical" evidence="6">
    <location>
        <begin position="262"/>
        <end position="282"/>
    </location>
</feature>
<keyword evidence="5 6" id="KW-0472">Membrane</keyword>
<dbReference type="InterPro" id="IPR036866">
    <property type="entry name" value="RibonucZ/Hydroxyglut_hydro"/>
</dbReference>
<evidence type="ECO:0000256" key="4">
    <source>
        <dbReference type="ARBA" id="ARBA00022989"/>
    </source>
</evidence>
<dbReference type="NCBIfam" id="TIGR00361">
    <property type="entry name" value="ComEC_Rec2"/>
    <property type="match status" value="1"/>
</dbReference>
<dbReference type="AlphaFoldDB" id="A0AAD4AHP5"/>
<evidence type="ECO:0000259" key="8">
    <source>
        <dbReference type="Pfam" id="PF03772"/>
    </source>
</evidence>
<evidence type="ECO:0000256" key="5">
    <source>
        <dbReference type="ARBA" id="ARBA00023136"/>
    </source>
</evidence>
<dbReference type="Gene3D" id="3.60.15.10">
    <property type="entry name" value="Ribonuclease Z/Hydroxyacylglutathione hydrolase-like"/>
    <property type="match status" value="2"/>
</dbReference>
<dbReference type="CDD" id="cd07731">
    <property type="entry name" value="ComA-like_MBL-fold"/>
    <property type="match status" value="1"/>
</dbReference>
<evidence type="ECO:0000256" key="6">
    <source>
        <dbReference type="SAM" id="Phobius"/>
    </source>
</evidence>
<dbReference type="InterPro" id="IPR001279">
    <property type="entry name" value="Metallo-B-lactamas"/>
</dbReference>
<dbReference type="PANTHER" id="PTHR30619:SF7">
    <property type="entry name" value="BETA-LACTAMASE DOMAIN PROTEIN"/>
    <property type="match status" value="1"/>
</dbReference>
<dbReference type="InterPro" id="IPR035681">
    <property type="entry name" value="ComA-like_MBL"/>
</dbReference>
<evidence type="ECO:0000313" key="9">
    <source>
        <dbReference type="EMBL" id="KAF7769775.1"/>
    </source>
</evidence>
<feature type="transmembrane region" description="Helical" evidence="6">
    <location>
        <begin position="335"/>
        <end position="350"/>
    </location>
</feature>
<evidence type="ECO:0000256" key="2">
    <source>
        <dbReference type="ARBA" id="ARBA00022475"/>
    </source>
</evidence>
<accession>A0AAD4AHP5</accession>
<feature type="transmembrane region" description="Helical" evidence="6">
    <location>
        <begin position="362"/>
        <end position="385"/>
    </location>
</feature>
<dbReference type="SUPFAM" id="SSF56281">
    <property type="entry name" value="Metallo-hydrolase/oxidoreductase"/>
    <property type="match status" value="1"/>
</dbReference>
<feature type="domain" description="Metallo-beta-lactamase" evidence="7">
    <location>
        <begin position="506"/>
        <end position="682"/>
    </location>
</feature>
<dbReference type="Pfam" id="PF03772">
    <property type="entry name" value="Competence"/>
    <property type="match status" value="1"/>
</dbReference>
<dbReference type="GO" id="GO:0005886">
    <property type="term" value="C:plasma membrane"/>
    <property type="evidence" value="ECO:0007669"/>
    <property type="project" value="UniProtKB-SubCell"/>
</dbReference>
<comment type="subcellular location">
    <subcellularLocation>
        <location evidence="1">Cell membrane</location>
        <topology evidence="1">Multi-pass membrane protein</topology>
    </subcellularLocation>
</comment>
<dbReference type="InterPro" id="IPR004477">
    <property type="entry name" value="ComEC_N"/>
</dbReference>
<evidence type="ECO:0000313" key="10">
    <source>
        <dbReference type="Proteomes" id="UP000016487"/>
    </source>
</evidence>
<dbReference type="NCBIfam" id="TIGR00360">
    <property type="entry name" value="ComEC_N-term"/>
    <property type="match status" value="1"/>
</dbReference>
<feature type="transmembrane region" description="Helical" evidence="6">
    <location>
        <begin position="221"/>
        <end position="250"/>
    </location>
</feature>
<keyword evidence="3 6" id="KW-0812">Transmembrane</keyword>
<dbReference type="InterPro" id="IPR052159">
    <property type="entry name" value="Competence_DNA_uptake"/>
</dbReference>
<feature type="transmembrane region" description="Helical" evidence="6">
    <location>
        <begin position="38"/>
        <end position="60"/>
    </location>
</feature>